<organism evidence="5 6">
    <name type="scientific">Arboricoccus pini</name>
    <dbReference type="NCBI Taxonomy" id="1963835"/>
    <lineage>
        <taxon>Bacteria</taxon>
        <taxon>Pseudomonadati</taxon>
        <taxon>Pseudomonadota</taxon>
        <taxon>Alphaproteobacteria</taxon>
        <taxon>Geminicoccales</taxon>
        <taxon>Geminicoccaceae</taxon>
        <taxon>Arboricoccus</taxon>
    </lineage>
</organism>
<dbReference type="InterPro" id="IPR013611">
    <property type="entry name" value="Transp-assoc_OB_typ2"/>
</dbReference>
<protein>
    <submittedName>
        <fullName evidence="5">Putative spermidine/putrescine transport system ATP-binding protein/spermidine/putrescine transport system ATP-binding protein</fullName>
    </submittedName>
</protein>
<keyword evidence="3 5" id="KW-0067">ATP-binding</keyword>
<dbReference type="InterPro" id="IPR017871">
    <property type="entry name" value="ABC_transporter-like_CS"/>
</dbReference>
<keyword evidence="2" id="KW-0547">Nucleotide-binding</keyword>
<dbReference type="SUPFAM" id="SSF52540">
    <property type="entry name" value="P-loop containing nucleoside triphosphate hydrolases"/>
    <property type="match status" value="1"/>
</dbReference>
<evidence type="ECO:0000256" key="1">
    <source>
        <dbReference type="ARBA" id="ARBA00022448"/>
    </source>
</evidence>
<dbReference type="GO" id="GO:0015847">
    <property type="term" value="P:putrescine transport"/>
    <property type="evidence" value="ECO:0007669"/>
    <property type="project" value="UniProtKB-ARBA"/>
</dbReference>
<dbReference type="PANTHER" id="PTHR42781">
    <property type="entry name" value="SPERMIDINE/PUTRESCINE IMPORT ATP-BINDING PROTEIN POTA"/>
    <property type="match status" value="1"/>
</dbReference>
<dbReference type="GO" id="GO:0005524">
    <property type="term" value="F:ATP binding"/>
    <property type="evidence" value="ECO:0007669"/>
    <property type="project" value="UniProtKB-KW"/>
</dbReference>
<evidence type="ECO:0000313" key="5">
    <source>
        <dbReference type="EMBL" id="SNB52703.1"/>
    </source>
</evidence>
<dbReference type="InterPro" id="IPR050093">
    <property type="entry name" value="ABC_SmlMolc_Importer"/>
</dbReference>
<dbReference type="InterPro" id="IPR008995">
    <property type="entry name" value="Mo/tungstate-bd_C_term_dom"/>
</dbReference>
<proteinExistence type="predicted"/>
<evidence type="ECO:0000256" key="3">
    <source>
        <dbReference type="ARBA" id="ARBA00022840"/>
    </source>
</evidence>
<keyword evidence="6" id="KW-1185">Reference proteome</keyword>
<dbReference type="PROSITE" id="PS50893">
    <property type="entry name" value="ABC_TRANSPORTER_2"/>
    <property type="match status" value="1"/>
</dbReference>
<dbReference type="Proteomes" id="UP000197065">
    <property type="component" value="Unassembled WGS sequence"/>
</dbReference>
<dbReference type="InterPro" id="IPR003439">
    <property type="entry name" value="ABC_transporter-like_ATP-bd"/>
</dbReference>
<accession>A0A212Q087</accession>
<reference evidence="5 6" key="1">
    <citation type="submission" date="2017-06" db="EMBL/GenBank/DDBJ databases">
        <authorList>
            <person name="Kim H.J."/>
            <person name="Triplett B.A."/>
        </authorList>
    </citation>
    <scope>NUCLEOTIDE SEQUENCE [LARGE SCALE GENOMIC DNA]</scope>
    <source>
        <strain evidence="5 6">B29T1</strain>
    </source>
</reference>
<sequence length="368" mass="40411">MRKDVEMNRQIQEAMLEVQDVVHRYGNVTALSHVSISAERGEFLTILGSSGSGKTTMLRVISGLETPTSVGKLRIDGQDVAGLPAAKRNCTTVFQNYALFPHMSVIENVAYGLRIRHMNPSDALREARRALAMVQLEAKAERGIRQLSGGERQRVALARAVVTKPAVLLLDEPLGALDERLRQDMQVELKDLQRSLGMTFVYITHSQEEALTMSDRVILMRHGSIVQSGRPLTLFDRPVSRFAADFMGYENILEGRLIARDQESGLIELPGGVQVRGMLAEGAFAPGDGIGLAIRAERIGPADADYPNSVPATVRSRIYRGKYTDVVVDTAAGALRLRSWHGSHAEAEDIARVGWKPADAVIFSRISE</sequence>
<dbReference type="GO" id="GO:0043190">
    <property type="term" value="C:ATP-binding cassette (ABC) transporter complex"/>
    <property type="evidence" value="ECO:0007669"/>
    <property type="project" value="InterPro"/>
</dbReference>
<dbReference type="OrthoDB" id="9802264at2"/>
<dbReference type="GO" id="GO:0022857">
    <property type="term" value="F:transmembrane transporter activity"/>
    <property type="evidence" value="ECO:0007669"/>
    <property type="project" value="InterPro"/>
</dbReference>
<dbReference type="FunFam" id="3.40.50.300:FF:000133">
    <property type="entry name" value="Spermidine/putrescine import ATP-binding protein PotA"/>
    <property type="match status" value="1"/>
</dbReference>
<dbReference type="Pfam" id="PF00005">
    <property type="entry name" value="ABC_tran"/>
    <property type="match status" value="1"/>
</dbReference>
<evidence type="ECO:0000259" key="4">
    <source>
        <dbReference type="PROSITE" id="PS50893"/>
    </source>
</evidence>
<dbReference type="EMBL" id="FYEH01000001">
    <property type="protein sequence ID" value="SNB52703.1"/>
    <property type="molecule type" value="Genomic_DNA"/>
</dbReference>
<name>A0A212Q087_9PROT</name>
<dbReference type="InterPro" id="IPR003593">
    <property type="entry name" value="AAA+_ATPase"/>
</dbReference>
<dbReference type="SMART" id="SM00382">
    <property type="entry name" value="AAA"/>
    <property type="match status" value="1"/>
</dbReference>
<dbReference type="Pfam" id="PF08402">
    <property type="entry name" value="TOBE_2"/>
    <property type="match status" value="1"/>
</dbReference>
<evidence type="ECO:0000313" key="6">
    <source>
        <dbReference type="Proteomes" id="UP000197065"/>
    </source>
</evidence>
<evidence type="ECO:0000256" key="2">
    <source>
        <dbReference type="ARBA" id="ARBA00022741"/>
    </source>
</evidence>
<feature type="domain" description="ABC transporter" evidence="4">
    <location>
        <begin position="16"/>
        <end position="247"/>
    </location>
</feature>
<dbReference type="PROSITE" id="PS00211">
    <property type="entry name" value="ABC_TRANSPORTER_1"/>
    <property type="match status" value="1"/>
</dbReference>
<dbReference type="SUPFAM" id="SSF50331">
    <property type="entry name" value="MOP-like"/>
    <property type="match status" value="1"/>
</dbReference>
<dbReference type="AlphaFoldDB" id="A0A212Q087"/>
<dbReference type="InterPro" id="IPR027417">
    <property type="entry name" value="P-loop_NTPase"/>
</dbReference>
<gene>
    <name evidence="5" type="ORF">SAMN07250955_101296</name>
</gene>
<dbReference type="PANTHER" id="PTHR42781:SF4">
    <property type="entry name" value="SPERMIDINE_PUTRESCINE IMPORT ATP-BINDING PROTEIN POTA"/>
    <property type="match status" value="1"/>
</dbReference>
<dbReference type="Gene3D" id="3.40.50.300">
    <property type="entry name" value="P-loop containing nucleotide triphosphate hydrolases"/>
    <property type="match status" value="1"/>
</dbReference>
<dbReference type="GO" id="GO:0016887">
    <property type="term" value="F:ATP hydrolysis activity"/>
    <property type="evidence" value="ECO:0007669"/>
    <property type="project" value="InterPro"/>
</dbReference>
<keyword evidence="1" id="KW-0813">Transport</keyword>